<evidence type="ECO:0008006" key="4">
    <source>
        <dbReference type="Google" id="ProtNLM"/>
    </source>
</evidence>
<evidence type="ECO:0000313" key="2">
    <source>
        <dbReference type="EMBL" id="BCD96887.1"/>
    </source>
</evidence>
<feature type="chain" id="PRO_5042998555" description="DUF4402 domain-containing protein" evidence="1">
    <location>
        <begin position="18"/>
        <end position="145"/>
    </location>
</feature>
<name>A0AAN2BJF0_9GAMM</name>
<sequence length="145" mass="15390">MKIFIALVLVIPSLCIAAVTEEQAISFGSFAIAANDAQSSIVISKNGGTPVYSYKIYPLMHGQPGQYRLSAYPAFTPLVININDFVLQRTGAPNLLIEDFTHDPIITDGSGEALLDLGASLKTTGLGGSYGDGNYTGTMNITISW</sequence>
<reference evidence="2 3" key="1">
    <citation type="journal article" date="2022" name="IScience">
        <title>An ultrasensitive nanofiber-based assay for enzymatic hydrolysis and deep-sea microbial degradation of cellulose.</title>
        <authorList>
            <person name="Tsudome M."/>
            <person name="Tachioka M."/>
            <person name="Miyazaki M."/>
            <person name="Uchimura K."/>
            <person name="Tsuda M."/>
            <person name="Takaki Y."/>
            <person name="Deguchi S."/>
        </authorList>
    </citation>
    <scope>NUCLEOTIDE SEQUENCE [LARGE SCALE GENOMIC DNA]</scope>
    <source>
        <strain evidence="2 3">GE09</strain>
    </source>
</reference>
<dbReference type="RefSeq" id="WP_236986369.1">
    <property type="nucleotide sequence ID" value="NZ_AP023086.1"/>
</dbReference>
<dbReference type="KEGG" id="marq:MARGE09_P1087"/>
<evidence type="ECO:0000256" key="1">
    <source>
        <dbReference type="SAM" id="SignalP"/>
    </source>
</evidence>
<keyword evidence="1" id="KW-0732">Signal</keyword>
<dbReference type="Pfam" id="PF14352">
    <property type="entry name" value="DUF4402"/>
    <property type="match status" value="1"/>
</dbReference>
<dbReference type="InterPro" id="IPR025514">
    <property type="entry name" value="DUF4402"/>
</dbReference>
<keyword evidence="3" id="KW-1185">Reference proteome</keyword>
<dbReference type="Proteomes" id="UP001320119">
    <property type="component" value="Chromosome"/>
</dbReference>
<evidence type="ECO:0000313" key="3">
    <source>
        <dbReference type="Proteomes" id="UP001320119"/>
    </source>
</evidence>
<dbReference type="AlphaFoldDB" id="A0AAN2BJF0"/>
<feature type="signal peptide" evidence="1">
    <location>
        <begin position="1"/>
        <end position="17"/>
    </location>
</feature>
<accession>A0AAN2BJF0</accession>
<dbReference type="EMBL" id="AP023086">
    <property type="protein sequence ID" value="BCD96887.1"/>
    <property type="molecule type" value="Genomic_DNA"/>
</dbReference>
<protein>
    <recommendedName>
        <fullName evidence="4">DUF4402 domain-containing protein</fullName>
    </recommendedName>
</protein>
<proteinExistence type="predicted"/>
<organism evidence="2 3">
    <name type="scientific">Marinagarivorans cellulosilyticus</name>
    <dbReference type="NCBI Taxonomy" id="2721545"/>
    <lineage>
        <taxon>Bacteria</taxon>
        <taxon>Pseudomonadati</taxon>
        <taxon>Pseudomonadota</taxon>
        <taxon>Gammaproteobacteria</taxon>
        <taxon>Cellvibrionales</taxon>
        <taxon>Cellvibrionaceae</taxon>
        <taxon>Marinagarivorans</taxon>
    </lineage>
</organism>
<gene>
    <name evidence="2" type="ORF">MARGE09_P1087</name>
</gene>